<dbReference type="Proteomes" id="UP000278351">
    <property type="component" value="Unassembled WGS sequence"/>
</dbReference>
<dbReference type="OrthoDB" id="9814220at2"/>
<comment type="caution">
    <text evidence="2">The sequence shown here is derived from an EMBL/GenBank/DDBJ whole genome shotgun (WGS) entry which is preliminary data.</text>
</comment>
<dbReference type="InterPro" id="IPR019734">
    <property type="entry name" value="TPR_rpt"/>
</dbReference>
<dbReference type="SUPFAM" id="SSF81901">
    <property type="entry name" value="HCP-like"/>
    <property type="match status" value="1"/>
</dbReference>
<evidence type="ECO:0000313" key="3">
    <source>
        <dbReference type="Proteomes" id="UP000278351"/>
    </source>
</evidence>
<dbReference type="PROSITE" id="PS51257">
    <property type="entry name" value="PROKAR_LIPOPROTEIN"/>
    <property type="match status" value="1"/>
</dbReference>
<dbReference type="PANTHER" id="PTHR12558">
    <property type="entry name" value="CELL DIVISION CYCLE 16,23,27"/>
    <property type="match status" value="1"/>
</dbReference>
<evidence type="ECO:0000256" key="1">
    <source>
        <dbReference type="PROSITE-ProRule" id="PRU00339"/>
    </source>
</evidence>
<sequence length="583" mass="67282">MRLTVIVITFAAALAAAGCGSNRKVASVPAPLPAGVQQQVLTQRADSLFFAAQRSKMLGDYKTAITQYSDYIRLNRTNPTVYYELSRLFMEVRNPSYSLGFARRAVQLDSSNKWFRMALADAYTMNELFDSAAVVYDQLHRQNPQDDDLLFNKGMSLSKGRHYSEALQVFDTLETRVGVVEDLVFQKQRIFMRLEMVDKAADEIRKLIRLEPGELRYWGLLAEIYESVDRIPEAKAAYDTILQIDPYHPRALIAKANFEKRNGNEPQYRAYLIKAFQNKEYNIDEKISFVYPYLQMLETDSTKRDEGLLLTGLIVESHPNDAKAYALRADMFSQGNMPDSALVNYRKAISLDSTRFSVWYQLMWMYSRTEQTDSLLRVSTHVIQQFPKEFMGFYFNGLANYFKQKYDATIHSLNTALTIGGEKRFVADVYALLGDAYHASGLHARSDSSYDMVLNLRPKDHIVMNNYSYYLSVRGDKLEKAEQLSRRSLELKPESPTYMDTYAWILFRLGKYELAKTWIEKAMQYPEARQDPDVLEHYGDILFNLNEKDRAVEFWQLAKARGANSQGLARKIAEKRYIKSVDR</sequence>
<gene>
    <name evidence="2" type="ORF">EGT74_05650</name>
</gene>
<keyword evidence="3" id="KW-1185">Reference proteome</keyword>
<name>A0A3N4PWH3_9BACT</name>
<evidence type="ECO:0000313" key="2">
    <source>
        <dbReference type="EMBL" id="RPE13022.1"/>
    </source>
</evidence>
<feature type="repeat" description="TPR" evidence="1">
    <location>
        <begin position="427"/>
        <end position="460"/>
    </location>
</feature>
<accession>A0A3N4PWH3</accession>
<dbReference type="Gene3D" id="1.25.40.10">
    <property type="entry name" value="Tetratricopeptide repeat domain"/>
    <property type="match status" value="4"/>
</dbReference>
<dbReference type="AlphaFoldDB" id="A0A3N4PWH3"/>
<dbReference type="PANTHER" id="PTHR12558:SF13">
    <property type="entry name" value="CELL DIVISION CYCLE PROTEIN 27 HOMOLOG"/>
    <property type="match status" value="1"/>
</dbReference>
<protein>
    <submittedName>
        <fullName evidence="2">Uncharacterized protein</fullName>
    </submittedName>
</protein>
<organism evidence="2 3">
    <name type="scientific">Chitinophaga lutea</name>
    <dbReference type="NCBI Taxonomy" id="2488634"/>
    <lineage>
        <taxon>Bacteria</taxon>
        <taxon>Pseudomonadati</taxon>
        <taxon>Bacteroidota</taxon>
        <taxon>Chitinophagia</taxon>
        <taxon>Chitinophagales</taxon>
        <taxon>Chitinophagaceae</taxon>
        <taxon>Chitinophaga</taxon>
    </lineage>
</organism>
<dbReference type="Pfam" id="PF13181">
    <property type="entry name" value="TPR_8"/>
    <property type="match status" value="1"/>
</dbReference>
<proteinExistence type="predicted"/>
<dbReference type="InterPro" id="IPR011990">
    <property type="entry name" value="TPR-like_helical_dom_sf"/>
</dbReference>
<dbReference type="EMBL" id="RPDH01000001">
    <property type="protein sequence ID" value="RPE13022.1"/>
    <property type="molecule type" value="Genomic_DNA"/>
</dbReference>
<dbReference type="SMART" id="SM00028">
    <property type="entry name" value="TPR"/>
    <property type="match status" value="7"/>
</dbReference>
<dbReference type="SUPFAM" id="SSF48452">
    <property type="entry name" value="TPR-like"/>
    <property type="match status" value="1"/>
</dbReference>
<dbReference type="RefSeq" id="WP_123845539.1">
    <property type="nucleotide sequence ID" value="NZ_RPDH01000001.1"/>
</dbReference>
<dbReference type="Pfam" id="PF13432">
    <property type="entry name" value="TPR_16"/>
    <property type="match status" value="1"/>
</dbReference>
<keyword evidence="1" id="KW-0802">TPR repeat</keyword>
<dbReference type="PROSITE" id="PS50005">
    <property type="entry name" value="TPR"/>
    <property type="match status" value="1"/>
</dbReference>
<reference evidence="2 3" key="1">
    <citation type="submission" date="2018-11" db="EMBL/GenBank/DDBJ databases">
        <title>Chitinophaga lutea sp.nov., isolate from arsenic contaminated soil.</title>
        <authorList>
            <person name="Zong Y."/>
        </authorList>
    </citation>
    <scope>NUCLEOTIDE SEQUENCE [LARGE SCALE GENOMIC DNA]</scope>
    <source>
        <strain evidence="2 3">ZY74</strain>
    </source>
</reference>